<evidence type="ECO:0000313" key="9">
    <source>
        <dbReference type="Proteomes" id="UP000662873"/>
    </source>
</evidence>
<dbReference type="PANTHER" id="PTHR34856:SF2">
    <property type="entry name" value="PROTEIN NRFD"/>
    <property type="match status" value="1"/>
</dbReference>
<evidence type="ECO:0000256" key="7">
    <source>
        <dbReference type="SAM" id="Phobius"/>
    </source>
</evidence>
<keyword evidence="6 7" id="KW-0472">Membrane</keyword>
<reference evidence="8" key="1">
    <citation type="journal article" name="DNA Res.">
        <title>The physiological potential of anammox bacteria as revealed by their core genome structure.</title>
        <authorList>
            <person name="Okubo T."/>
            <person name="Toyoda A."/>
            <person name="Fukuhara K."/>
            <person name="Uchiyama I."/>
            <person name="Harigaya Y."/>
            <person name="Kuroiwa M."/>
            <person name="Suzuki T."/>
            <person name="Murakami Y."/>
            <person name="Suwa Y."/>
            <person name="Takami H."/>
        </authorList>
    </citation>
    <scope>NUCLEOTIDE SEQUENCE</scope>
    <source>
        <strain evidence="8">317325-2</strain>
    </source>
</reference>
<comment type="similarity">
    <text evidence="2">Belongs to the NrfD family.</text>
</comment>
<feature type="transmembrane region" description="Helical" evidence="7">
    <location>
        <begin position="105"/>
        <end position="127"/>
    </location>
</feature>
<evidence type="ECO:0000256" key="3">
    <source>
        <dbReference type="ARBA" id="ARBA00022475"/>
    </source>
</evidence>
<dbReference type="KEGG" id="npy:NPRO_15800"/>
<feature type="transmembrane region" description="Helical" evidence="7">
    <location>
        <begin position="323"/>
        <end position="348"/>
    </location>
</feature>
<feature type="transmembrane region" description="Helical" evidence="7">
    <location>
        <begin position="289"/>
        <end position="311"/>
    </location>
</feature>
<organism evidence="8 9">
    <name type="scientific">Candidatus Nitrosymbiomonas proteolyticus</name>
    <dbReference type="NCBI Taxonomy" id="2608984"/>
    <lineage>
        <taxon>Bacteria</taxon>
        <taxon>Bacillati</taxon>
        <taxon>Armatimonadota</taxon>
        <taxon>Armatimonadota incertae sedis</taxon>
        <taxon>Candidatus Nitrosymbiomonas</taxon>
    </lineage>
</organism>
<dbReference type="AlphaFoldDB" id="A0A809RHM4"/>
<evidence type="ECO:0000313" key="8">
    <source>
        <dbReference type="EMBL" id="BBO23985.1"/>
    </source>
</evidence>
<evidence type="ECO:0000256" key="2">
    <source>
        <dbReference type="ARBA" id="ARBA00008929"/>
    </source>
</evidence>
<feature type="transmembrane region" description="Helical" evidence="7">
    <location>
        <begin position="248"/>
        <end position="269"/>
    </location>
</feature>
<accession>A0A809RHM4</accession>
<evidence type="ECO:0000256" key="5">
    <source>
        <dbReference type="ARBA" id="ARBA00022989"/>
    </source>
</evidence>
<keyword evidence="4 7" id="KW-0812">Transmembrane</keyword>
<dbReference type="PANTHER" id="PTHR34856">
    <property type="entry name" value="PROTEIN NRFD"/>
    <property type="match status" value="1"/>
</dbReference>
<feature type="transmembrane region" description="Helical" evidence="7">
    <location>
        <begin position="172"/>
        <end position="192"/>
    </location>
</feature>
<name>A0A809RHM4_9BACT</name>
<gene>
    <name evidence="8" type="ORF">NPRO_15800</name>
</gene>
<evidence type="ECO:0000256" key="1">
    <source>
        <dbReference type="ARBA" id="ARBA00004651"/>
    </source>
</evidence>
<dbReference type="GO" id="GO:0005886">
    <property type="term" value="C:plasma membrane"/>
    <property type="evidence" value="ECO:0007669"/>
    <property type="project" value="UniProtKB-SubCell"/>
</dbReference>
<feature type="transmembrane region" description="Helical" evidence="7">
    <location>
        <begin position="368"/>
        <end position="389"/>
    </location>
</feature>
<dbReference type="Pfam" id="PF03916">
    <property type="entry name" value="NrfD"/>
    <property type="match status" value="1"/>
</dbReference>
<dbReference type="EMBL" id="AP021858">
    <property type="protein sequence ID" value="BBO23985.1"/>
    <property type="molecule type" value="Genomic_DNA"/>
</dbReference>
<dbReference type="Proteomes" id="UP000662873">
    <property type="component" value="Chromosome"/>
</dbReference>
<feature type="transmembrane region" description="Helical" evidence="7">
    <location>
        <begin position="204"/>
        <end position="228"/>
    </location>
</feature>
<dbReference type="InterPro" id="IPR052049">
    <property type="entry name" value="Electron_transfer_protein"/>
</dbReference>
<evidence type="ECO:0000256" key="4">
    <source>
        <dbReference type="ARBA" id="ARBA00022692"/>
    </source>
</evidence>
<keyword evidence="3" id="KW-1003">Cell membrane</keyword>
<feature type="transmembrane region" description="Helical" evidence="7">
    <location>
        <begin position="67"/>
        <end position="85"/>
    </location>
</feature>
<comment type="subcellular location">
    <subcellularLocation>
        <location evidence="1">Cell membrane</location>
        <topology evidence="1">Multi-pass membrane protein</topology>
    </subcellularLocation>
</comment>
<sequence>MLDLALLPTSALWAKVEGFVFPNEVELQWSVLIVLYPYLTGLVAGAFILASLVRVFNAKALAPTYRLSLLVALAFLLIAPLPLVAHLGHPERALNIMFTPHLSSAMAMFGFVYLWYLLGVLLLEIWFDYRKNIVEWAKESRGLKRWIYSILTLGYWDVSERSLAFDEKAGRFITVIGIPSAVLLHGYVGFIFGSVKGNPWWSSVLMPIIFLLSAIVSGIAAVLLIYMVSSWIRRIPIDMKCVDAIGRYLMFALIFDLALEGLDVVHRMYEAGEWFEVLGLLSRGYLFETVFGMQFFLGGVVPLVSLALLQWLKVSELTRRRVLFASGALVLTGVLFMRWNVVIGGQLISKSLAGLTTYRLVMAGEEGGGIALVVLLLPIVALLFLVWLLPPWIERHDGAVRGAPS</sequence>
<feature type="transmembrane region" description="Helical" evidence="7">
    <location>
        <begin position="34"/>
        <end position="55"/>
    </location>
</feature>
<evidence type="ECO:0000256" key="6">
    <source>
        <dbReference type="ARBA" id="ARBA00023136"/>
    </source>
</evidence>
<proteinExistence type="inferred from homology"/>
<dbReference type="Gene3D" id="1.20.1630.10">
    <property type="entry name" value="Formate dehydrogenase/DMSO reductase domain"/>
    <property type="match status" value="1"/>
</dbReference>
<keyword evidence="5 7" id="KW-1133">Transmembrane helix</keyword>
<dbReference type="InterPro" id="IPR005614">
    <property type="entry name" value="NrfD-like"/>
</dbReference>
<protein>
    <submittedName>
        <fullName evidence="8">Polysulfide reductase, NrfD</fullName>
    </submittedName>
</protein>